<feature type="domain" description="Protein kinase" evidence="1">
    <location>
        <begin position="12"/>
        <end position="331"/>
    </location>
</feature>
<dbReference type="GeneID" id="54476179"/>
<evidence type="ECO:0000259" key="1">
    <source>
        <dbReference type="PROSITE" id="PS50011"/>
    </source>
</evidence>
<dbReference type="InterPro" id="IPR011009">
    <property type="entry name" value="Kinase-like_dom_sf"/>
</dbReference>
<dbReference type="InterPro" id="IPR008271">
    <property type="entry name" value="Ser/Thr_kinase_AS"/>
</dbReference>
<evidence type="ECO:0000313" key="3">
    <source>
        <dbReference type="Proteomes" id="UP000799767"/>
    </source>
</evidence>
<evidence type="ECO:0000313" key="2">
    <source>
        <dbReference type="EMBL" id="KAF2486785.1"/>
    </source>
</evidence>
<dbReference type="PANTHER" id="PTHR44167:SF24">
    <property type="entry name" value="SERINE_THREONINE-PROTEIN KINASE CHK2"/>
    <property type="match status" value="1"/>
</dbReference>
<dbReference type="RefSeq" id="XP_033593354.1">
    <property type="nucleotide sequence ID" value="XM_033735177.1"/>
</dbReference>
<name>A0A6A6Q3C5_9PEZI</name>
<dbReference type="Proteomes" id="UP000799767">
    <property type="component" value="Unassembled WGS sequence"/>
</dbReference>
<protein>
    <submittedName>
        <fullName evidence="2">Serine/threonine protein kinase</fullName>
    </submittedName>
</protein>
<dbReference type="GO" id="GO:0044773">
    <property type="term" value="P:mitotic DNA damage checkpoint signaling"/>
    <property type="evidence" value="ECO:0007669"/>
    <property type="project" value="TreeGrafter"/>
</dbReference>
<dbReference type="SMART" id="SM00220">
    <property type="entry name" value="S_TKc"/>
    <property type="match status" value="1"/>
</dbReference>
<proteinExistence type="predicted"/>
<dbReference type="OrthoDB" id="4062651at2759"/>
<keyword evidence="2" id="KW-0418">Kinase</keyword>
<dbReference type="Gene3D" id="1.10.510.10">
    <property type="entry name" value="Transferase(Phosphotransferase) domain 1"/>
    <property type="match status" value="1"/>
</dbReference>
<keyword evidence="2" id="KW-0808">Transferase</keyword>
<dbReference type="GO" id="GO:0004674">
    <property type="term" value="F:protein serine/threonine kinase activity"/>
    <property type="evidence" value="ECO:0007669"/>
    <property type="project" value="UniProtKB-KW"/>
</dbReference>
<reference evidence="2" key="1">
    <citation type="journal article" date="2020" name="Stud. Mycol.">
        <title>101 Dothideomycetes genomes: a test case for predicting lifestyles and emergence of pathogens.</title>
        <authorList>
            <person name="Haridas S."/>
            <person name="Albert R."/>
            <person name="Binder M."/>
            <person name="Bloem J."/>
            <person name="Labutti K."/>
            <person name="Salamov A."/>
            <person name="Andreopoulos B."/>
            <person name="Baker S."/>
            <person name="Barry K."/>
            <person name="Bills G."/>
            <person name="Bluhm B."/>
            <person name="Cannon C."/>
            <person name="Castanera R."/>
            <person name="Culley D."/>
            <person name="Daum C."/>
            <person name="Ezra D."/>
            <person name="Gonzalez J."/>
            <person name="Henrissat B."/>
            <person name="Kuo A."/>
            <person name="Liang C."/>
            <person name="Lipzen A."/>
            <person name="Lutzoni F."/>
            <person name="Magnuson J."/>
            <person name="Mondo S."/>
            <person name="Nolan M."/>
            <person name="Ohm R."/>
            <person name="Pangilinan J."/>
            <person name="Park H.-J."/>
            <person name="Ramirez L."/>
            <person name="Alfaro M."/>
            <person name="Sun H."/>
            <person name="Tritt A."/>
            <person name="Yoshinaga Y."/>
            <person name="Zwiers L.-H."/>
            <person name="Turgeon B."/>
            <person name="Goodwin S."/>
            <person name="Spatafora J."/>
            <person name="Crous P."/>
            <person name="Grigoriev I."/>
        </authorList>
    </citation>
    <scope>NUCLEOTIDE SEQUENCE</scope>
    <source>
        <strain evidence="2">CBS 113389</strain>
    </source>
</reference>
<organism evidence="2 3">
    <name type="scientific">Neohortaea acidophila</name>
    <dbReference type="NCBI Taxonomy" id="245834"/>
    <lineage>
        <taxon>Eukaryota</taxon>
        <taxon>Fungi</taxon>
        <taxon>Dikarya</taxon>
        <taxon>Ascomycota</taxon>
        <taxon>Pezizomycotina</taxon>
        <taxon>Dothideomycetes</taxon>
        <taxon>Dothideomycetidae</taxon>
        <taxon>Mycosphaerellales</taxon>
        <taxon>Teratosphaeriaceae</taxon>
        <taxon>Neohortaea</taxon>
    </lineage>
</organism>
<sequence>MAAQSAEAATVTASATAQHTGASGRIYRFEKLLQEREHLGRVWVAEAEGKRYILKDLPEAYFNGFSEHVLPRLKTRQHPNVRLPCDTISNQRTVVYDHLTHDFLTLAQQDLTPQARKQVLKAVLQGLVELHDKDIVHLDLKPDNVMVDCSEHAGILTIGKVQLTDFENALPLEPGSKKFYYGALTGNENWRSPEGHLAAKIGKPTDIFAFGIMCIYAMLGKIVFAKDSDYEYQESQGNPGPLILMQRQLSYFGDDEGFKALAKLVKRDGLLHKLLTASWEQRDSPKIPYKHFSTWPEVEDDVVFKDIVLKMTNLDQRKRPTAREVLQHAWFSDVQEMGDGKVVVGTASSVEAQVE</sequence>
<dbReference type="PANTHER" id="PTHR44167">
    <property type="entry name" value="OVARIAN-SPECIFIC SERINE/THREONINE-PROTEIN KINASE LOK-RELATED"/>
    <property type="match status" value="1"/>
</dbReference>
<dbReference type="EMBL" id="MU001632">
    <property type="protein sequence ID" value="KAF2486785.1"/>
    <property type="molecule type" value="Genomic_DNA"/>
</dbReference>
<dbReference type="SUPFAM" id="SSF56112">
    <property type="entry name" value="Protein kinase-like (PK-like)"/>
    <property type="match status" value="1"/>
</dbReference>
<accession>A0A6A6Q3C5</accession>
<dbReference type="GO" id="GO:0005634">
    <property type="term" value="C:nucleus"/>
    <property type="evidence" value="ECO:0007669"/>
    <property type="project" value="TreeGrafter"/>
</dbReference>
<dbReference type="PROSITE" id="PS50011">
    <property type="entry name" value="PROTEIN_KINASE_DOM"/>
    <property type="match status" value="1"/>
</dbReference>
<dbReference type="AlphaFoldDB" id="A0A6A6Q3C5"/>
<keyword evidence="3" id="KW-1185">Reference proteome</keyword>
<dbReference type="PROSITE" id="PS00108">
    <property type="entry name" value="PROTEIN_KINASE_ST"/>
    <property type="match status" value="1"/>
</dbReference>
<dbReference type="InterPro" id="IPR000719">
    <property type="entry name" value="Prot_kinase_dom"/>
</dbReference>
<gene>
    <name evidence="2" type="ORF">BDY17DRAFT_308166</name>
</gene>
<dbReference type="Pfam" id="PF00069">
    <property type="entry name" value="Pkinase"/>
    <property type="match status" value="1"/>
</dbReference>
<keyword evidence="2" id="KW-0723">Serine/threonine-protein kinase</keyword>
<dbReference type="GO" id="GO:0005524">
    <property type="term" value="F:ATP binding"/>
    <property type="evidence" value="ECO:0007669"/>
    <property type="project" value="InterPro"/>
</dbReference>